<organism evidence="1 2">
    <name type="scientific">Candidatus Desulfatibia profunda</name>
    <dbReference type="NCBI Taxonomy" id="2841695"/>
    <lineage>
        <taxon>Bacteria</taxon>
        <taxon>Pseudomonadati</taxon>
        <taxon>Thermodesulfobacteriota</taxon>
        <taxon>Desulfobacteria</taxon>
        <taxon>Desulfobacterales</taxon>
        <taxon>Desulfobacterales incertae sedis</taxon>
        <taxon>Candidatus Desulfatibia</taxon>
    </lineage>
</organism>
<dbReference type="AlphaFoldDB" id="A0A8J6NKH6"/>
<dbReference type="Proteomes" id="UP000603434">
    <property type="component" value="Unassembled WGS sequence"/>
</dbReference>
<dbReference type="EMBL" id="JACNJH010000079">
    <property type="protein sequence ID" value="MBC8360270.1"/>
    <property type="molecule type" value="Genomic_DNA"/>
</dbReference>
<sequence length="68" mass="7422">MAAIASGFWDTSLGPVAYTPSAYFPATLIKVSSLTPSNAYTNFYNSMAMSSQLKEFGVIIFKNILLFD</sequence>
<protein>
    <submittedName>
        <fullName evidence="1">Uncharacterized protein</fullName>
    </submittedName>
</protein>
<comment type="caution">
    <text evidence="1">The sequence shown here is derived from an EMBL/GenBank/DDBJ whole genome shotgun (WGS) entry which is preliminary data.</text>
</comment>
<name>A0A8J6NKH6_9BACT</name>
<evidence type="ECO:0000313" key="1">
    <source>
        <dbReference type="EMBL" id="MBC8360270.1"/>
    </source>
</evidence>
<accession>A0A8J6NKH6</accession>
<reference evidence="1 2" key="1">
    <citation type="submission" date="2020-08" db="EMBL/GenBank/DDBJ databases">
        <title>Bridging the membrane lipid divide: bacteria of the FCB group superphylum have the potential to synthesize archaeal ether lipids.</title>
        <authorList>
            <person name="Villanueva L."/>
            <person name="Von Meijenfeldt F.A.B."/>
            <person name="Westbye A.B."/>
            <person name="Yadav S."/>
            <person name="Hopmans E.C."/>
            <person name="Dutilh B.E."/>
            <person name="Sinninghe Damste J.S."/>
        </authorList>
    </citation>
    <scope>NUCLEOTIDE SEQUENCE [LARGE SCALE GENOMIC DNA]</scope>
    <source>
        <strain evidence="1">NIOZ-UU30</strain>
    </source>
</reference>
<gene>
    <name evidence="1" type="ORF">H8E23_02580</name>
</gene>
<evidence type="ECO:0000313" key="2">
    <source>
        <dbReference type="Proteomes" id="UP000603434"/>
    </source>
</evidence>
<proteinExistence type="predicted"/>